<dbReference type="InterPro" id="IPR006680">
    <property type="entry name" value="Amidohydro-rel"/>
</dbReference>
<dbReference type="OrthoDB" id="7183088at2"/>
<evidence type="ECO:0000259" key="1">
    <source>
        <dbReference type="Pfam" id="PF04909"/>
    </source>
</evidence>
<name>A0A2S7K551_9PROT</name>
<dbReference type="InterPro" id="IPR032466">
    <property type="entry name" value="Metal_Hydrolase"/>
</dbReference>
<organism evidence="2 3">
    <name type="scientific">Hyphococcus luteus</name>
    <dbReference type="NCBI Taxonomy" id="2058213"/>
    <lineage>
        <taxon>Bacteria</taxon>
        <taxon>Pseudomonadati</taxon>
        <taxon>Pseudomonadota</taxon>
        <taxon>Alphaproteobacteria</taxon>
        <taxon>Parvularculales</taxon>
        <taxon>Parvularculaceae</taxon>
        <taxon>Hyphococcus</taxon>
    </lineage>
</organism>
<dbReference type="PANTHER" id="PTHR35563:SF2">
    <property type="entry name" value="BARREL METAL-DEPENDENT HYDROLASE, PUTATIVE (AFU_ORTHOLOGUE AFUA_1G16240)-RELATED"/>
    <property type="match status" value="1"/>
</dbReference>
<dbReference type="EMBL" id="PJCH01000006">
    <property type="protein sequence ID" value="PQA87622.1"/>
    <property type="molecule type" value="Genomic_DNA"/>
</dbReference>
<dbReference type="InterPro" id="IPR052358">
    <property type="entry name" value="Aro_Compnd_Degr_Hydrolases"/>
</dbReference>
<dbReference type="GO" id="GO:0016787">
    <property type="term" value="F:hydrolase activity"/>
    <property type="evidence" value="ECO:0007669"/>
    <property type="project" value="InterPro"/>
</dbReference>
<dbReference type="SUPFAM" id="SSF51556">
    <property type="entry name" value="Metallo-dependent hydrolases"/>
    <property type="match status" value="1"/>
</dbReference>
<evidence type="ECO:0000313" key="3">
    <source>
        <dbReference type="Proteomes" id="UP000239504"/>
    </source>
</evidence>
<dbReference type="PANTHER" id="PTHR35563">
    <property type="entry name" value="BARREL METAL-DEPENDENT HYDROLASE, PUTATIVE (AFU_ORTHOLOGUE AFUA_1G16240)-RELATED"/>
    <property type="match status" value="1"/>
</dbReference>
<dbReference type="Gene3D" id="3.20.20.140">
    <property type="entry name" value="Metal-dependent hydrolases"/>
    <property type="match status" value="1"/>
</dbReference>
<keyword evidence="3" id="KW-1185">Reference proteome</keyword>
<gene>
    <name evidence="2" type="ORF">CW354_11135</name>
</gene>
<comment type="caution">
    <text evidence="2">The sequence shown here is derived from an EMBL/GenBank/DDBJ whole genome shotgun (WGS) entry which is preliminary data.</text>
</comment>
<evidence type="ECO:0000313" key="2">
    <source>
        <dbReference type="EMBL" id="PQA87622.1"/>
    </source>
</evidence>
<sequence>MQNFNSATEAQTMHIIDSHAHVVSDEPDRFPAVSEAYRAALQAEDGPMTWRRLLGEMDDVHVARSLIVQRTQYYRFDNSYLLESASLSGGRLVPVCAVDGRSEGAGAMVRALAREGAAGFRLMAKIGEESFDWVAGPTAEKVWRACADHGLPLCVHFFPWNREAGIPLMLEMLEGVRGLPVVVDHLANGAIELEGEGGVDDLVRAMADYDEIYLKFTTIPLGRLKSEGIPAGEILANFATLFGCERLMWGSDISQSPGAYGDMVGLALEATAAFSVEERALMLGGAASAVYCL</sequence>
<proteinExistence type="predicted"/>
<dbReference type="AlphaFoldDB" id="A0A2S7K551"/>
<dbReference type="Proteomes" id="UP000239504">
    <property type="component" value="Unassembled WGS sequence"/>
</dbReference>
<dbReference type="Pfam" id="PF04909">
    <property type="entry name" value="Amidohydro_2"/>
    <property type="match status" value="1"/>
</dbReference>
<reference evidence="2 3" key="1">
    <citation type="submission" date="2017-12" db="EMBL/GenBank/DDBJ databases">
        <authorList>
            <person name="Hurst M.R.H."/>
        </authorList>
    </citation>
    <scope>NUCLEOTIDE SEQUENCE [LARGE SCALE GENOMIC DNA]</scope>
    <source>
        <strain evidence="2 3">SY-3-19</strain>
    </source>
</reference>
<accession>A0A2S7K551</accession>
<protein>
    <recommendedName>
        <fullName evidence="1">Amidohydrolase-related domain-containing protein</fullName>
    </recommendedName>
</protein>
<feature type="domain" description="Amidohydrolase-related" evidence="1">
    <location>
        <begin position="16"/>
        <end position="291"/>
    </location>
</feature>